<reference evidence="2" key="1">
    <citation type="submission" date="2020-08" db="EMBL/GenBank/DDBJ databases">
        <title>Multicomponent nature underlies the extraordinary mechanical properties of spider dragline silk.</title>
        <authorList>
            <person name="Kono N."/>
            <person name="Nakamura H."/>
            <person name="Mori M."/>
            <person name="Yoshida Y."/>
            <person name="Ohtoshi R."/>
            <person name="Malay A.D."/>
            <person name="Moran D.A.P."/>
            <person name="Tomita M."/>
            <person name="Numata K."/>
            <person name="Arakawa K."/>
        </authorList>
    </citation>
    <scope>NUCLEOTIDE SEQUENCE</scope>
</reference>
<evidence type="ECO:0000256" key="1">
    <source>
        <dbReference type="SAM" id="Phobius"/>
    </source>
</evidence>
<evidence type="ECO:0000313" key="3">
    <source>
        <dbReference type="Proteomes" id="UP000887013"/>
    </source>
</evidence>
<name>A0A8X6N1P5_NEPPI</name>
<feature type="non-terminal residue" evidence="2">
    <location>
        <position position="1"/>
    </location>
</feature>
<gene>
    <name evidence="2" type="ORF">NPIL_52861</name>
</gene>
<keyword evidence="1" id="KW-0812">Transmembrane</keyword>
<dbReference type="OrthoDB" id="6427090at2759"/>
<keyword evidence="1" id="KW-1133">Transmembrane helix</keyword>
<organism evidence="2 3">
    <name type="scientific">Nephila pilipes</name>
    <name type="common">Giant wood spider</name>
    <name type="synonym">Nephila maculata</name>
    <dbReference type="NCBI Taxonomy" id="299642"/>
    <lineage>
        <taxon>Eukaryota</taxon>
        <taxon>Metazoa</taxon>
        <taxon>Ecdysozoa</taxon>
        <taxon>Arthropoda</taxon>
        <taxon>Chelicerata</taxon>
        <taxon>Arachnida</taxon>
        <taxon>Araneae</taxon>
        <taxon>Araneomorphae</taxon>
        <taxon>Entelegynae</taxon>
        <taxon>Araneoidea</taxon>
        <taxon>Nephilidae</taxon>
        <taxon>Nephila</taxon>
    </lineage>
</organism>
<keyword evidence="1" id="KW-0472">Membrane</keyword>
<dbReference type="Proteomes" id="UP000887013">
    <property type="component" value="Unassembled WGS sequence"/>
</dbReference>
<feature type="transmembrane region" description="Helical" evidence="1">
    <location>
        <begin position="6"/>
        <end position="28"/>
    </location>
</feature>
<keyword evidence="3" id="KW-1185">Reference proteome</keyword>
<sequence length="67" mass="7741">PFDTISWLMILLISIQGAAVAIFCFEWLSPYGYDMKMLPPREDPFDSRKSKSHMRVKVGFFASSSRH</sequence>
<dbReference type="AlphaFoldDB" id="A0A8X6N1P5"/>
<feature type="non-terminal residue" evidence="2">
    <location>
        <position position="67"/>
    </location>
</feature>
<comment type="caution">
    <text evidence="2">The sequence shown here is derived from an EMBL/GenBank/DDBJ whole genome shotgun (WGS) entry which is preliminary data.</text>
</comment>
<proteinExistence type="predicted"/>
<protein>
    <submittedName>
        <fullName evidence="2">Uncharacterized protein</fullName>
    </submittedName>
</protein>
<dbReference type="EMBL" id="BMAW01099295">
    <property type="protein sequence ID" value="GFS89279.1"/>
    <property type="molecule type" value="Genomic_DNA"/>
</dbReference>
<evidence type="ECO:0000313" key="2">
    <source>
        <dbReference type="EMBL" id="GFS89279.1"/>
    </source>
</evidence>
<accession>A0A8X6N1P5</accession>